<keyword evidence="3" id="KW-1185">Reference proteome</keyword>
<sequence length="459" mass="52279">MGIGNITFLIGWYIFLFIIGILLEKLTCCFSRLSIFTVFFYAFFIKHGIMIPFTIDINYEQIGLDLPEAVLLRWTASLMLMYISFIIGIIISRPFFGKRKLSRKAYKEAIANLSTRKASDLRSIFPLFAFSISTLTFVVLWRTDFLTYLFSGNFSGEAYKAARLAYGESVSSFNGILLRVANTLKFTALPLCTYILFFMRKKSKRYTFLFIYLLSITLLLNLISGQKGGIVLILLGTFFCWLLASGNITISLASKIGKRSALAVMFLVFFLLPFQYWIQYPSINYQVALMAVVNRLSGEVTRTLQLHFHVYPDIFPHLYGASSSFMNIFTGSDFIHDPGRVIRGYIAFGDIYDATGSWNAAFIGTAWADFSYFGVVLQSLLVVFLLSYYHQWFVKSQKTPMVLGTYVSLSMSTFFLSEGNLLTTLFSFGLGLNFLIYLIMRKSRLVRSKKTQPTLASQR</sequence>
<dbReference type="STRING" id="329726.AM1_3614"/>
<feature type="transmembrane region" description="Helical" evidence="1">
    <location>
        <begin position="124"/>
        <end position="141"/>
    </location>
</feature>
<protein>
    <recommendedName>
        <fullName evidence="4">Oligosaccharide repeat unit polymerase</fullName>
    </recommendedName>
</protein>
<name>B0C3A5_ACAM1</name>
<dbReference type="OrthoDB" id="6199500at2"/>
<organism evidence="2 3">
    <name type="scientific">Acaryochloris marina (strain MBIC 11017)</name>
    <dbReference type="NCBI Taxonomy" id="329726"/>
    <lineage>
        <taxon>Bacteria</taxon>
        <taxon>Bacillati</taxon>
        <taxon>Cyanobacteriota</taxon>
        <taxon>Cyanophyceae</taxon>
        <taxon>Acaryochloridales</taxon>
        <taxon>Acaryochloridaceae</taxon>
        <taxon>Acaryochloris</taxon>
    </lineage>
</organism>
<dbReference type="HOGENOM" id="CLU_595326_0_0_3"/>
<reference evidence="2 3" key="1">
    <citation type="journal article" date="2008" name="Proc. Natl. Acad. Sci. U.S.A.">
        <title>Niche adaptation and genome expansion in the chlorophyll d-producing cyanobacterium Acaryochloris marina.</title>
        <authorList>
            <person name="Swingley W.D."/>
            <person name="Chen M."/>
            <person name="Cheung P.C."/>
            <person name="Conrad A.L."/>
            <person name="Dejesa L.C."/>
            <person name="Hao J."/>
            <person name="Honchak B.M."/>
            <person name="Karbach L.E."/>
            <person name="Kurdoglu A."/>
            <person name="Lahiri S."/>
            <person name="Mastrian S.D."/>
            <person name="Miyashita H."/>
            <person name="Page L."/>
            <person name="Ramakrishna P."/>
            <person name="Satoh S."/>
            <person name="Sattley W.M."/>
            <person name="Shimada Y."/>
            <person name="Taylor H.L."/>
            <person name="Tomo T."/>
            <person name="Tsuchiya T."/>
            <person name="Wang Z.T."/>
            <person name="Raymond J."/>
            <person name="Mimuro M."/>
            <person name="Blankenship R.E."/>
            <person name="Touchman J.W."/>
        </authorList>
    </citation>
    <scope>NUCLEOTIDE SEQUENCE [LARGE SCALE GENOMIC DNA]</scope>
    <source>
        <strain evidence="3">MBIC 11017</strain>
    </source>
</reference>
<dbReference type="RefSeq" id="WP_012163997.1">
    <property type="nucleotide sequence ID" value="NC_009925.1"/>
</dbReference>
<feature type="transmembrane region" description="Helical" evidence="1">
    <location>
        <begin position="370"/>
        <end position="389"/>
    </location>
</feature>
<dbReference type="Proteomes" id="UP000000268">
    <property type="component" value="Chromosome"/>
</dbReference>
<dbReference type="EMBL" id="CP000828">
    <property type="protein sequence ID" value="ABW28604.1"/>
    <property type="molecule type" value="Genomic_DNA"/>
</dbReference>
<keyword evidence="1" id="KW-1133">Transmembrane helix</keyword>
<dbReference type="AlphaFoldDB" id="B0C3A5"/>
<feature type="transmembrane region" description="Helical" evidence="1">
    <location>
        <begin position="6"/>
        <end position="23"/>
    </location>
</feature>
<evidence type="ECO:0000313" key="3">
    <source>
        <dbReference type="Proteomes" id="UP000000268"/>
    </source>
</evidence>
<keyword evidence="1" id="KW-0472">Membrane</keyword>
<evidence type="ECO:0008006" key="4">
    <source>
        <dbReference type="Google" id="ProtNLM"/>
    </source>
</evidence>
<gene>
    <name evidence="2" type="ordered locus">AM1_3614</name>
</gene>
<proteinExistence type="predicted"/>
<evidence type="ECO:0000313" key="2">
    <source>
        <dbReference type="EMBL" id="ABW28604.1"/>
    </source>
</evidence>
<feature type="transmembrane region" description="Helical" evidence="1">
    <location>
        <begin position="206"/>
        <end position="224"/>
    </location>
</feature>
<feature type="transmembrane region" description="Helical" evidence="1">
    <location>
        <begin position="230"/>
        <end position="253"/>
    </location>
</feature>
<feature type="transmembrane region" description="Helical" evidence="1">
    <location>
        <begin position="35"/>
        <end position="55"/>
    </location>
</feature>
<dbReference type="NCBIfam" id="TIGR04370">
    <property type="entry name" value="glyco_rpt_poly"/>
    <property type="match status" value="1"/>
</dbReference>
<feature type="transmembrane region" description="Helical" evidence="1">
    <location>
        <begin position="423"/>
        <end position="440"/>
    </location>
</feature>
<feature type="transmembrane region" description="Helical" evidence="1">
    <location>
        <begin position="260"/>
        <end position="278"/>
    </location>
</feature>
<evidence type="ECO:0000256" key="1">
    <source>
        <dbReference type="SAM" id="Phobius"/>
    </source>
</evidence>
<keyword evidence="1" id="KW-0812">Transmembrane</keyword>
<feature type="transmembrane region" description="Helical" evidence="1">
    <location>
        <begin position="176"/>
        <end position="199"/>
    </location>
</feature>
<dbReference type="KEGG" id="amr:AM1_3614"/>
<feature type="transmembrane region" description="Helical" evidence="1">
    <location>
        <begin position="75"/>
        <end position="96"/>
    </location>
</feature>
<accession>B0C3A5</accession>